<reference evidence="12 13" key="1">
    <citation type="submission" date="2019-06" db="EMBL/GenBank/DDBJ databases">
        <title>Complete genome of Microbacterium foliorum M2.</title>
        <authorList>
            <person name="Cao G."/>
        </authorList>
    </citation>
    <scope>NUCLEOTIDE SEQUENCE [LARGE SCALE GENOMIC DNA]</scope>
    <source>
        <strain evidence="12 13">M2</strain>
    </source>
</reference>
<evidence type="ECO:0000256" key="6">
    <source>
        <dbReference type="ARBA" id="ARBA00022692"/>
    </source>
</evidence>
<name>A0A4Y5YSL1_9MICO</name>
<keyword evidence="9" id="KW-0046">Antibiotic resistance</keyword>
<keyword evidence="7 10" id="KW-1133">Transmembrane helix</keyword>
<accession>A0A4Y5YSL1</accession>
<keyword evidence="8 10" id="KW-0472">Membrane</keyword>
<dbReference type="PANTHER" id="PTHR30413:SF8">
    <property type="entry name" value="TRANSPORT PERMEASE PROTEIN"/>
    <property type="match status" value="1"/>
</dbReference>
<keyword evidence="3 10" id="KW-0813">Transport</keyword>
<dbReference type="InterPro" id="IPR013525">
    <property type="entry name" value="ABC2_TM"/>
</dbReference>
<evidence type="ECO:0000313" key="12">
    <source>
        <dbReference type="EMBL" id="QDE35754.1"/>
    </source>
</evidence>
<feature type="transmembrane region" description="Helical" evidence="10">
    <location>
        <begin position="251"/>
        <end position="273"/>
    </location>
</feature>
<dbReference type="OrthoDB" id="4186295at2"/>
<feature type="transmembrane region" description="Helical" evidence="10">
    <location>
        <begin position="159"/>
        <end position="182"/>
    </location>
</feature>
<feature type="transmembrane region" description="Helical" evidence="10">
    <location>
        <begin position="202"/>
        <end position="231"/>
    </location>
</feature>
<dbReference type="Pfam" id="PF01061">
    <property type="entry name" value="ABC2_membrane"/>
    <property type="match status" value="1"/>
</dbReference>
<evidence type="ECO:0000256" key="1">
    <source>
        <dbReference type="ARBA" id="ARBA00004429"/>
    </source>
</evidence>
<feature type="transmembrane region" description="Helical" evidence="10">
    <location>
        <begin position="125"/>
        <end position="153"/>
    </location>
</feature>
<keyword evidence="5" id="KW-0997">Cell inner membrane</keyword>
<evidence type="ECO:0000256" key="9">
    <source>
        <dbReference type="ARBA" id="ARBA00023251"/>
    </source>
</evidence>
<sequence>MGAMVAPSTAGLAEVGTRPRLSDYLSETWRLRAFAVRLAGSRLISSLLPNRLGVLWIVLKPLSLAIIYGTIFHFVLAGPARPANFVQYLIVGIFVFEFFTGCFGNGSKAITSNTKLVQSFGFPRILLPVAVIVEQAMRMVPVVLLLGILLLIFGEPISWSWLLIIPILAVMGVFNLGVALVVARIAVRTRDIQQVVPIINRVLFYATGIFFNVDGALADYPTLLTIMHLVPTYEFISLSRDVLLSEYSAPLLAWIAAPIWALVMFVGGVIYFWQGEPRYGLSD</sequence>
<keyword evidence="6 10" id="KW-0812">Transmembrane</keyword>
<comment type="similarity">
    <text evidence="2 10">Belongs to the ABC-2 integral membrane protein family.</text>
</comment>
<protein>
    <recommendedName>
        <fullName evidence="10">Transport permease protein</fullName>
    </recommendedName>
</protein>
<evidence type="ECO:0000256" key="7">
    <source>
        <dbReference type="ARBA" id="ARBA00022989"/>
    </source>
</evidence>
<dbReference type="PANTHER" id="PTHR30413">
    <property type="entry name" value="INNER MEMBRANE TRANSPORT PERMEASE"/>
    <property type="match status" value="1"/>
</dbReference>
<evidence type="ECO:0000256" key="3">
    <source>
        <dbReference type="ARBA" id="ARBA00022448"/>
    </source>
</evidence>
<evidence type="ECO:0000256" key="4">
    <source>
        <dbReference type="ARBA" id="ARBA00022475"/>
    </source>
</evidence>
<dbReference type="AlphaFoldDB" id="A0A4Y5YSL1"/>
<proteinExistence type="inferred from homology"/>
<dbReference type="PRINTS" id="PR00164">
    <property type="entry name" value="ABC2TRNSPORT"/>
</dbReference>
<dbReference type="InterPro" id="IPR047817">
    <property type="entry name" value="ABC2_TM_bact-type"/>
</dbReference>
<dbReference type="InterPro" id="IPR000412">
    <property type="entry name" value="ABC_2_transport"/>
</dbReference>
<dbReference type="GO" id="GO:0140359">
    <property type="term" value="F:ABC-type transporter activity"/>
    <property type="evidence" value="ECO:0007669"/>
    <property type="project" value="InterPro"/>
</dbReference>
<dbReference type="Proteomes" id="UP000316125">
    <property type="component" value="Chromosome"/>
</dbReference>
<feature type="domain" description="ABC transmembrane type-2" evidence="11">
    <location>
        <begin position="52"/>
        <end position="275"/>
    </location>
</feature>
<dbReference type="GO" id="GO:0043190">
    <property type="term" value="C:ATP-binding cassette (ABC) transporter complex"/>
    <property type="evidence" value="ECO:0007669"/>
    <property type="project" value="InterPro"/>
</dbReference>
<dbReference type="GO" id="GO:0046677">
    <property type="term" value="P:response to antibiotic"/>
    <property type="evidence" value="ECO:0007669"/>
    <property type="project" value="UniProtKB-KW"/>
</dbReference>
<comment type="subcellular location">
    <subcellularLocation>
        <location evidence="1">Cell inner membrane</location>
        <topology evidence="1">Multi-pass membrane protein</topology>
    </subcellularLocation>
    <subcellularLocation>
        <location evidence="10">Cell membrane</location>
        <topology evidence="10">Multi-pass membrane protein</topology>
    </subcellularLocation>
</comment>
<evidence type="ECO:0000259" key="11">
    <source>
        <dbReference type="PROSITE" id="PS51012"/>
    </source>
</evidence>
<evidence type="ECO:0000256" key="10">
    <source>
        <dbReference type="RuleBase" id="RU361157"/>
    </source>
</evidence>
<dbReference type="EMBL" id="CP041040">
    <property type="protein sequence ID" value="QDE35754.1"/>
    <property type="molecule type" value="Genomic_DNA"/>
</dbReference>
<evidence type="ECO:0000256" key="8">
    <source>
        <dbReference type="ARBA" id="ARBA00023136"/>
    </source>
</evidence>
<feature type="transmembrane region" description="Helical" evidence="10">
    <location>
        <begin position="85"/>
        <end position="104"/>
    </location>
</feature>
<keyword evidence="4 10" id="KW-1003">Cell membrane</keyword>
<dbReference type="PROSITE" id="PS51012">
    <property type="entry name" value="ABC_TM2"/>
    <property type="match status" value="1"/>
</dbReference>
<evidence type="ECO:0000256" key="2">
    <source>
        <dbReference type="ARBA" id="ARBA00007783"/>
    </source>
</evidence>
<gene>
    <name evidence="12" type="ORF">FIV50_13715</name>
</gene>
<feature type="transmembrane region" description="Helical" evidence="10">
    <location>
        <begin position="52"/>
        <end position="73"/>
    </location>
</feature>
<evidence type="ECO:0000313" key="13">
    <source>
        <dbReference type="Proteomes" id="UP000316125"/>
    </source>
</evidence>
<organism evidence="12 13">
    <name type="scientific">Microbacterium foliorum</name>
    <dbReference type="NCBI Taxonomy" id="104336"/>
    <lineage>
        <taxon>Bacteria</taxon>
        <taxon>Bacillati</taxon>
        <taxon>Actinomycetota</taxon>
        <taxon>Actinomycetes</taxon>
        <taxon>Micrococcales</taxon>
        <taxon>Microbacteriaceae</taxon>
        <taxon>Microbacterium</taxon>
    </lineage>
</organism>
<evidence type="ECO:0000256" key="5">
    <source>
        <dbReference type="ARBA" id="ARBA00022519"/>
    </source>
</evidence>
<dbReference type="GO" id="GO:0015920">
    <property type="term" value="P:lipopolysaccharide transport"/>
    <property type="evidence" value="ECO:0007669"/>
    <property type="project" value="TreeGrafter"/>
</dbReference>